<dbReference type="EMBL" id="MKVH01000025">
    <property type="protein sequence ID" value="OJX56278.1"/>
    <property type="molecule type" value="Genomic_DNA"/>
</dbReference>
<evidence type="ECO:0000256" key="1">
    <source>
        <dbReference type="ARBA" id="ARBA00009776"/>
    </source>
</evidence>
<dbReference type="InterPro" id="IPR027417">
    <property type="entry name" value="P-loop_NTPase"/>
</dbReference>
<sequence>MFISFEGIDGSGKSTQLLLLKEWLEARGHRVLAIREPGATVLSEAIREILLSNKQSITSTVELLMFSAARSQLVERVIVPALEKGEIILCDRFVDSTTAYQGYGRLLDMDDVRACNNIATRGVMPSVTFFIDVPYEEAQMRMHFHPASGEPDRMERAGRDFFERVRAGYHAIAAADAARFRIVDGMRDRADIHAEITTILSEVLS</sequence>
<evidence type="ECO:0000256" key="5">
    <source>
        <dbReference type="ARBA" id="ARBA00022727"/>
    </source>
</evidence>
<comment type="similarity">
    <text evidence="1 12">Belongs to the thymidylate kinase family.</text>
</comment>
<keyword evidence="7 12" id="KW-0418">Kinase</keyword>
<comment type="catalytic activity">
    <reaction evidence="10 12">
        <text>dTMP + ATP = dTDP + ADP</text>
        <dbReference type="Rhea" id="RHEA:13517"/>
        <dbReference type="ChEBI" id="CHEBI:30616"/>
        <dbReference type="ChEBI" id="CHEBI:58369"/>
        <dbReference type="ChEBI" id="CHEBI:63528"/>
        <dbReference type="ChEBI" id="CHEBI:456216"/>
        <dbReference type="EC" id="2.7.4.9"/>
    </reaction>
</comment>
<dbReference type="HAMAP" id="MF_00165">
    <property type="entry name" value="Thymidylate_kinase"/>
    <property type="match status" value="1"/>
</dbReference>
<dbReference type="GO" id="GO:0006227">
    <property type="term" value="P:dUDP biosynthetic process"/>
    <property type="evidence" value="ECO:0007669"/>
    <property type="project" value="TreeGrafter"/>
</dbReference>
<organism evidence="14 15">
    <name type="scientific">Candidatus Kapaibacterium thiocyanatum</name>
    <dbReference type="NCBI Taxonomy" id="1895771"/>
    <lineage>
        <taxon>Bacteria</taxon>
        <taxon>Pseudomonadati</taxon>
        <taxon>Candidatus Kapaibacteriota</taxon>
        <taxon>Candidatus Kapaibacteriia</taxon>
        <taxon>Candidatus Kapaibacteriales</taxon>
        <taxon>Candidatus Kapaibacteriaceae</taxon>
        <taxon>Candidatus Kapaibacterium</taxon>
    </lineage>
</organism>
<evidence type="ECO:0000256" key="6">
    <source>
        <dbReference type="ARBA" id="ARBA00022741"/>
    </source>
</evidence>
<evidence type="ECO:0000256" key="8">
    <source>
        <dbReference type="ARBA" id="ARBA00022840"/>
    </source>
</evidence>
<evidence type="ECO:0000256" key="4">
    <source>
        <dbReference type="ARBA" id="ARBA00022679"/>
    </source>
</evidence>
<comment type="function">
    <text evidence="11 12">Phosphorylation of dTMP to form dTDP in both de novo and salvage pathways of dTTP synthesis.</text>
</comment>
<dbReference type="InterPro" id="IPR039430">
    <property type="entry name" value="Thymidylate_kin-like_dom"/>
</dbReference>
<evidence type="ECO:0000256" key="9">
    <source>
        <dbReference type="ARBA" id="ARBA00029962"/>
    </source>
</evidence>
<dbReference type="PANTHER" id="PTHR10344:SF4">
    <property type="entry name" value="UMP-CMP KINASE 2, MITOCHONDRIAL"/>
    <property type="match status" value="1"/>
</dbReference>
<dbReference type="Proteomes" id="UP000184233">
    <property type="component" value="Unassembled WGS sequence"/>
</dbReference>
<evidence type="ECO:0000256" key="2">
    <source>
        <dbReference type="ARBA" id="ARBA00012980"/>
    </source>
</evidence>
<dbReference type="GO" id="GO:0006235">
    <property type="term" value="P:dTTP biosynthetic process"/>
    <property type="evidence" value="ECO:0007669"/>
    <property type="project" value="UniProtKB-UniRule"/>
</dbReference>
<dbReference type="AlphaFoldDB" id="A0A1M3KUY5"/>
<evidence type="ECO:0000256" key="12">
    <source>
        <dbReference type="HAMAP-Rule" id="MF_00165"/>
    </source>
</evidence>
<keyword evidence="8 12" id="KW-0067">ATP-binding</keyword>
<gene>
    <name evidence="12" type="primary">tmk</name>
    <name evidence="14" type="ORF">BGO89_13140</name>
</gene>
<dbReference type="GO" id="GO:0006233">
    <property type="term" value="P:dTDP biosynthetic process"/>
    <property type="evidence" value="ECO:0007669"/>
    <property type="project" value="InterPro"/>
</dbReference>
<keyword evidence="5 12" id="KW-0545">Nucleotide biosynthesis</keyword>
<protein>
    <recommendedName>
        <fullName evidence="3 12">Thymidylate kinase</fullName>
        <ecNumber evidence="2 12">2.7.4.9</ecNumber>
    </recommendedName>
    <alternativeName>
        <fullName evidence="9 12">dTMP kinase</fullName>
    </alternativeName>
</protein>
<reference evidence="14 15" key="1">
    <citation type="submission" date="2016-09" db="EMBL/GenBank/DDBJ databases">
        <title>Genome-resolved meta-omics ties microbial dynamics to process performance in biotechnology for thiocyanate degradation.</title>
        <authorList>
            <person name="Kantor R.S."/>
            <person name="Huddy R.J."/>
            <person name="Iyer R."/>
            <person name="Thomas B.C."/>
            <person name="Brown C.T."/>
            <person name="Anantharaman K."/>
            <person name="Tringe S."/>
            <person name="Hettich R.L."/>
            <person name="Harrison S.T."/>
            <person name="Banfield J.F."/>
        </authorList>
    </citation>
    <scope>NUCLEOTIDE SEQUENCE [LARGE SCALE GENOMIC DNA]</scope>
    <source>
        <strain evidence="14">59-99</strain>
    </source>
</reference>
<feature type="domain" description="Thymidylate kinase-like" evidence="13">
    <location>
        <begin position="5"/>
        <end position="196"/>
    </location>
</feature>
<dbReference type="GO" id="GO:0005524">
    <property type="term" value="F:ATP binding"/>
    <property type="evidence" value="ECO:0007669"/>
    <property type="project" value="UniProtKB-UniRule"/>
</dbReference>
<dbReference type="PANTHER" id="PTHR10344">
    <property type="entry name" value="THYMIDYLATE KINASE"/>
    <property type="match status" value="1"/>
</dbReference>
<evidence type="ECO:0000256" key="10">
    <source>
        <dbReference type="ARBA" id="ARBA00048743"/>
    </source>
</evidence>
<evidence type="ECO:0000313" key="14">
    <source>
        <dbReference type="EMBL" id="OJX56278.1"/>
    </source>
</evidence>
<comment type="caution">
    <text evidence="14">The sequence shown here is derived from an EMBL/GenBank/DDBJ whole genome shotgun (WGS) entry which is preliminary data.</text>
</comment>
<dbReference type="FunFam" id="3.40.50.300:FF:000225">
    <property type="entry name" value="Thymidylate kinase"/>
    <property type="match status" value="1"/>
</dbReference>
<evidence type="ECO:0000256" key="7">
    <source>
        <dbReference type="ARBA" id="ARBA00022777"/>
    </source>
</evidence>
<dbReference type="SUPFAM" id="SSF52540">
    <property type="entry name" value="P-loop containing nucleoside triphosphate hydrolases"/>
    <property type="match status" value="1"/>
</dbReference>
<dbReference type="NCBIfam" id="TIGR00041">
    <property type="entry name" value="DTMP_kinase"/>
    <property type="match status" value="1"/>
</dbReference>
<dbReference type="PROSITE" id="PS01331">
    <property type="entry name" value="THYMIDYLATE_KINASE"/>
    <property type="match status" value="1"/>
</dbReference>
<dbReference type="GO" id="GO:0004798">
    <property type="term" value="F:dTMP kinase activity"/>
    <property type="evidence" value="ECO:0007669"/>
    <property type="project" value="UniProtKB-UniRule"/>
</dbReference>
<proteinExistence type="inferred from homology"/>
<dbReference type="InterPro" id="IPR018094">
    <property type="entry name" value="Thymidylate_kinase"/>
</dbReference>
<evidence type="ECO:0000313" key="15">
    <source>
        <dbReference type="Proteomes" id="UP000184233"/>
    </source>
</evidence>
<dbReference type="InterPro" id="IPR018095">
    <property type="entry name" value="Thymidylate_kin_CS"/>
</dbReference>
<dbReference type="Pfam" id="PF02223">
    <property type="entry name" value="Thymidylate_kin"/>
    <property type="match status" value="1"/>
</dbReference>
<dbReference type="STRING" id="1895771.BGO89_13140"/>
<keyword evidence="4 12" id="KW-0808">Transferase</keyword>
<keyword evidence="6 12" id="KW-0547">Nucleotide-binding</keyword>
<dbReference type="GO" id="GO:0005829">
    <property type="term" value="C:cytosol"/>
    <property type="evidence" value="ECO:0007669"/>
    <property type="project" value="TreeGrafter"/>
</dbReference>
<accession>A0A1M3KUY5</accession>
<evidence type="ECO:0000259" key="13">
    <source>
        <dbReference type="Pfam" id="PF02223"/>
    </source>
</evidence>
<dbReference type="CDD" id="cd01672">
    <property type="entry name" value="TMPK"/>
    <property type="match status" value="1"/>
</dbReference>
<dbReference type="Gene3D" id="3.40.50.300">
    <property type="entry name" value="P-loop containing nucleotide triphosphate hydrolases"/>
    <property type="match status" value="1"/>
</dbReference>
<evidence type="ECO:0000256" key="11">
    <source>
        <dbReference type="ARBA" id="ARBA00057735"/>
    </source>
</evidence>
<evidence type="ECO:0000256" key="3">
    <source>
        <dbReference type="ARBA" id="ARBA00017144"/>
    </source>
</evidence>
<feature type="binding site" evidence="12">
    <location>
        <begin position="7"/>
        <end position="14"/>
    </location>
    <ligand>
        <name>ATP</name>
        <dbReference type="ChEBI" id="CHEBI:30616"/>
    </ligand>
</feature>
<dbReference type="EC" id="2.7.4.9" evidence="2 12"/>
<name>A0A1M3KUY5_9BACT</name>